<dbReference type="STRING" id="304371.MCP_2264"/>
<dbReference type="AlphaFoldDB" id="D1Z0W4"/>
<protein>
    <submittedName>
        <fullName evidence="1">Uncharacterized protein</fullName>
    </submittedName>
</protein>
<dbReference type="Proteomes" id="UP000001882">
    <property type="component" value="Chromosome"/>
</dbReference>
<accession>D1Z0W4</accession>
<dbReference type="KEGG" id="mpd:MCP_2264"/>
<dbReference type="eggNOG" id="arCOG11660">
    <property type="taxonomic scope" value="Archaea"/>
</dbReference>
<sequence>MRGCCIIKLSKVYFLIFVALTLPVLAYSTTAAFSFSVPSLTVTAGPGLGSGPTVFNTYVHDLTTIGSGAAASAAANAYAAPSYGASYGTGWVPPLGPACPALPGGFDIGAFMPSAFGAYPASADQAAYQECGSQALEDNTFATSFYTAGTGPFGGLCNAYIAGNAPQEFSLQFY</sequence>
<organism evidence="1 2">
    <name type="scientific">Methanocella paludicola (strain DSM 17711 / JCM 13418 / NBRC 101707 / SANAE)</name>
    <dbReference type="NCBI Taxonomy" id="304371"/>
    <lineage>
        <taxon>Archaea</taxon>
        <taxon>Methanobacteriati</taxon>
        <taxon>Methanobacteriota</taxon>
        <taxon>Stenosarchaea group</taxon>
        <taxon>Methanomicrobia</taxon>
        <taxon>Methanocellales</taxon>
        <taxon>Methanocellaceae</taxon>
        <taxon>Methanocella</taxon>
    </lineage>
</organism>
<dbReference type="InParanoid" id="D1Z0W4"/>
<name>D1Z0W4_METPS</name>
<dbReference type="EMBL" id="AP011532">
    <property type="protein sequence ID" value="BAI62336.1"/>
    <property type="molecule type" value="Genomic_DNA"/>
</dbReference>
<reference evidence="2" key="3">
    <citation type="journal article" date="2011" name="PLoS ONE">
        <title>Genome sequence of a mesophilic hydrogenotrophic methanogen Methanocella paludicola, the first cultivated representative of the order Methanocellales.</title>
        <authorList>
            <person name="Sakai S."/>
            <person name="Takaki Y."/>
            <person name="Shimamura S."/>
            <person name="Sekine M."/>
            <person name="Tajima T."/>
            <person name="Kosugi H."/>
            <person name="Ichikawa N."/>
            <person name="Tasumi E."/>
            <person name="Hiraki A.T."/>
            <person name="Shimizu A."/>
            <person name="Kato Y."/>
            <person name="Nishiko R."/>
            <person name="Mori K."/>
            <person name="Fujita N."/>
            <person name="Imachi H."/>
            <person name="Takai K."/>
        </authorList>
    </citation>
    <scope>NUCLEOTIDE SEQUENCE [LARGE SCALE GENOMIC DNA]</scope>
    <source>
        <strain evidence="2">DSM 17711 / JCM 13418 / NBRC 101707 / SANAE</strain>
    </source>
</reference>
<evidence type="ECO:0000313" key="2">
    <source>
        <dbReference type="Proteomes" id="UP000001882"/>
    </source>
</evidence>
<evidence type="ECO:0000313" key="1">
    <source>
        <dbReference type="EMBL" id="BAI62336.1"/>
    </source>
</evidence>
<reference evidence="1 2" key="2">
    <citation type="journal article" date="2008" name="Int. J. Syst. Evol. Microbiol.">
        <title>Methanocella paludicola gen. nov., sp. nov., a methane-producing archaeon, the first isolate of the lineage 'Rice Cluster I', and proposal of the new archaeal order Methanocellales ord. nov.</title>
        <authorList>
            <person name="Sakai S."/>
            <person name="Imachi H."/>
            <person name="Hanada S."/>
            <person name="Ohashi A."/>
            <person name="Harada H."/>
            <person name="Kamagata Y."/>
        </authorList>
    </citation>
    <scope>NUCLEOTIDE SEQUENCE [LARGE SCALE GENOMIC DNA]</scope>
    <source>
        <strain evidence="2">DSM 17711 / JCM 13418 / NBRC 101707 / SANAE</strain>
    </source>
</reference>
<reference evidence="1 2" key="1">
    <citation type="journal article" date="2007" name="Appl. Environ. Microbiol.">
        <title>Isolation of key methanogens for global methane emission from rice paddy fields: a novel isolate affiliated with the clone cluster rice cluster I.</title>
        <authorList>
            <person name="Sakai S."/>
            <person name="Imachi H."/>
            <person name="Sekiguchi Y."/>
            <person name="Ohashi A."/>
            <person name="Harada H."/>
            <person name="Kamagata Y."/>
        </authorList>
    </citation>
    <scope>NUCLEOTIDE SEQUENCE [LARGE SCALE GENOMIC DNA]</scope>
    <source>
        <strain evidence="2">DSM 17711 / JCM 13418 / NBRC 101707 / SANAE</strain>
    </source>
</reference>
<proteinExistence type="predicted"/>
<gene>
    <name evidence="1" type="ordered locus">MCP_2264</name>
</gene>
<keyword evidence="2" id="KW-1185">Reference proteome</keyword>